<dbReference type="OrthoDB" id="430300at2759"/>
<gene>
    <name evidence="7" type="ORF">HERILL_LOCUS14683</name>
</gene>
<dbReference type="InterPro" id="IPR011701">
    <property type="entry name" value="MFS"/>
</dbReference>
<accession>A0A7R8Z1U5</accession>
<feature type="transmembrane region" description="Helical" evidence="5">
    <location>
        <begin position="287"/>
        <end position="312"/>
    </location>
</feature>
<feature type="transmembrane region" description="Helical" evidence="5">
    <location>
        <begin position="196"/>
        <end position="218"/>
    </location>
</feature>
<feature type="transmembrane region" description="Helical" evidence="5">
    <location>
        <begin position="32"/>
        <end position="55"/>
    </location>
</feature>
<dbReference type="SUPFAM" id="SSF103473">
    <property type="entry name" value="MFS general substrate transporter"/>
    <property type="match status" value="1"/>
</dbReference>
<evidence type="ECO:0000256" key="5">
    <source>
        <dbReference type="SAM" id="Phobius"/>
    </source>
</evidence>
<dbReference type="EMBL" id="LR899014">
    <property type="protein sequence ID" value="CAD7092313.1"/>
    <property type="molecule type" value="Genomic_DNA"/>
</dbReference>
<dbReference type="InParanoid" id="A0A7R8Z1U5"/>
<feature type="transmembrane region" description="Helical" evidence="5">
    <location>
        <begin position="414"/>
        <end position="435"/>
    </location>
</feature>
<evidence type="ECO:0000256" key="2">
    <source>
        <dbReference type="ARBA" id="ARBA00022692"/>
    </source>
</evidence>
<dbReference type="Proteomes" id="UP000594454">
    <property type="component" value="Chromosome 6"/>
</dbReference>
<feature type="transmembrane region" description="Helical" evidence="5">
    <location>
        <begin position="357"/>
        <end position="375"/>
    </location>
</feature>
<reference evidence="7 8" key="1">
    <citation type="submission" date="2020-11" db="EMBL/GenBank/DDBJ databases">
        <authorList>
            <person name="Wallbank WR R."/>
            <person name="Pardo Diaz C."/>
            <person name="Kozak K."/>
            <person name="Martin S."/>
            <person name="Jiggins C."/>
            <person name="Moest M."/>
            <person name="Warren A I."/>
            <person name="Generalovic N T."/>
            <person name="Byers J.R.P. K."/>
            <person name="Montejo-Kovacevich G."/>
            <person name="Yen C E."/>
        </authorList>
    </citation>
    <scope>NUCLEOTIDE SEQUENCE [LARGE SCALE GENOMIC DNA]</scope>
</reference>
<dbReference type="PANTHER" id="PTHR23507:SF39">
    <property type="entry name" value="GH23453P-RELATED"/>
    <property type="match status" value="1"/>
</dbReference>
<name>A0A7R8Z1U5_HERIL</name>
<dbReference type="Pfam" id="PF07690">
    <property type="entry name" value="MFS_1"/>
    <property type="match status" value="1"/>
</dbReference>
<dbReference type="AlphaFoldDB" id="A0A7R8Z1U5"/>
<feature type="transmembrane region" description="Helical" evidence="5">
    <location>
        <begin position="127"/>
        <end position="148"/>
    </location>
</feature>
<feature type="transmembrane region" description="Helical" evidence="5">
    <location>
        <begin position="381"/>
        <end position="402"/>
    </location>
</feature>
<evidence type="ECO:0000259" key="6">
    <source>
        <dbReference type="PROSITE" id="PS50850"/>
    </source>
</evidence>
<feature type="transmembrane region" description="Helical" evidence="5">
    <location>
        <begin position="154"/>
        <end position="184"/>
    </location>
</feature>
<organism evidence="7 8">
    <name type="scientific">Hermetia illucens</name>
    <name type="common">Black soldier fly</name>
    <dbReference type="NCBI Taxonomy" id="343691"/>
    <lineage>
        <taxon>Eukaryota</taxon>
        <taxon>Metazoa</taxon>
        <taxon>Ecdysozoa</taxon>
        <taxon>Arthropoda</taxon>
        <taxon>Hexapoda</taxon>
        <taxon>Insecta</taxon>
        <taxon>Pterygota</taxon>
        <taxon>Neoptera</taxon>
        <taxon>Endopterygota</taxon>
        <taxon>Diptera</taxon>
        <taxon>Brachycera</taxon>
        <taxon>Stratiomyomorpha</taxon>
        <taxon>Stratiomyidae</taxon>
        <taxon>Hermetiinae</taxon>
        <taxon>Hermetia</taxon>
    </lineage>
</organism>
<feature type="transmembrane region" description="Helical" evidence="5">
    <location>
        <begin position="96"/>
        <end position="115"/>
    </location>
</feature>
<keyword evidence="2 5" id="KW-0812">Transmembrane</keyword>
<dbReference type="InterPro" id="IPR036259">
    <property type="entry name" value="MFS_trans_sf"/>
</dbReference>
<feature type="transmembrane region" description="Helical" evidence="5">
    <location>
        <begin position="447"/>
        <end position="469"/>
    </location>
</feature>
<evidence type="ECO:0000256" key="4">
    <source>
        <dbReference type="ARBA" id="ARBA00023136"/>
    </source>
</evidence>
<feature type="domain" description="Major facilitator superfamily (MFS) profile" evidence="6">
    <location>
        <begin position="30"/>
        <end position="476"/>
    </location>
</feature>
<evidence type="ECO:0000256" key="3">
    <source>
        <dbReference type="ARBA" id="ARBA00022989"/>
    </source>
</evidence>
<keyword evidence="3 5" id="KW-1133">Transmembrane helix</keyword>
<dbReference type="PROSITE" id="PS50850">
    <property type="entry name" value="MFS"/>
    <property type="match status" value="1"/>
</dbReference>
<keyword evidence="4 5" id="KW-0472">Membrane</keyword>
<dbReference type="GO" id="GO:0022857">
    <property type="term" value="F:transmembrane transporter activity"/>
    <property type="evidence" value="ECO:0007669"/>
    <property type="project" value="InterPro"/>
</dbReference>
<evidence type="ECO:0000256" key="1">
    <source>
        <dbReference type="ARBA" id="ARBA00004141"/>
    </source>
</evidence>
<dbReference type="GO" id="GO:0016020">
    <property type="term" value="C:membrane"/>
    <property type="evidence" value="ECO:0007669"/>
    <property type="project" value="UniProtKB-SubCell"/>
</dbReference>
<proteinExistence type="predicted"/>
<dbReference type="InterPro" id="IPR020846">
    <property type="entry name" value="MFS_dom"/>
</dbReference>
<feature type="transmembrane region" description="Helical" evidence="5">
    <location>
        <begin position="324"/>
        <end position="345"/>
    </location>
</feature>
<feature type="transmembrane region" description="Helical" evidence="5">
    <location>
        <begin position="224"/>
        <end position="246"/>
    </location>
</feature>
<keyword evidence="8" id="KW-1185">Reference proteome</keyword>
<evidence type="ECO:0000313" key="7">
    <source>
        <dbReference type="EMBL" id="CAD7092313.1"/>
    </source>
</evidence>
<dbReference type="OMA" id="WSVRDYT"/>
<dbReference type="PANTHER" id="PTHR23507">
    <property type="entry name" value="ZGC:174356"/>
    <property type="match status" value="1"/>
</dbReference>
<dbReference type="Gene3D" id="1.20.1250.20">
    <property type="entry name" value="MFS general substrate transporter like domains"/>
    <property type="match status" value="1"/>
</dbReference>
<comment type="subcellular location">
    <subcellularLocation>
        <location evidence="1">Membrane</location>
        <topology evidence="1">Multi-pass membrane protein</topology>
    </subcellularLocation>
</comment>
<protein>
    <recommendedName>
        <fullName evidence="6">Major facilitator superfamily (MFS) profile domain-containing protein</fullName>
    </recommendedName>
</protein>
<evidence type="ECO:0000313" key="8">
    <source>
        <dbReference type="Proteomes" id="UP000594454"/>
    </source>
</evidence>
<sequence>MEASNELLVSFPEAGVQAPLSHRLKKLCQMSLGPAIFLLFFAISFSSVVGQNWIIKLTCTTIFGYNETICNQLGTANATEEIHEIERTVQPYVTQILMTVSLAGGIGPSLTGIFFGAWSDKFGRRPLLLTAFGGFFVSSVMSTFISYLSTVCLVSPWVVVLTTIPTSLVGGFCSILGGTFCYIADTATEKQRPFQLAIVGAFISLGMFLGSLTSAYAIDVLSMTAIFGIHSALMFTALLYITLFVAESLDSERLQTTSKLRGLFKWSLVKDMSNTLLQRRPGYDRMIVWICIAVLCVCIFAVEGPSTIFFLYVREQFHWTASDYATYNAISTLVGALGSTLAIIILQKCLKFSPVSIILIGLGTNLLNHVVKTFATESWHLYLAITISAASGAAFPTCRSLIATVVPSEEIGKVYSVSTALEFIAPIGSAPLYTYVYNATLDTFAGAFNGITVFLYLISYILFAILFGLETYDPSIINRPAMH</sequence>